<proteinExistence type="predicted"/>
<sequence length="135" mass="14584">MRSVVLREMRVVHSFHVCLYSSLGGVVLRGGALASVGSRGGGVALETLRVREEEGEGRRLGLVDLFYLLEVGDDAITLFRCGGEGFGFLQDTGLQRFFCGCLFGGLSRGAFPRPPSIGEAYPRIPRTCPRTAAYP</sequence>
<evidence type="ECO:0000313" key="1">
    <source>
        <dbReference type="EMBL" id="KAF1966699.1"/>
    </source>
</evidence>
<dbReference type="Proteomes" id="UP000800036">
    <property type="component" value="Unassembled WGS sequence"/>
</dbReference>
<keyword evidence="2" id="KW-1185">Reference proteome</keyword>
<protein>
    <submittedName>
        <fullName evidence="1">Uncharacterized protein</fullName>
    </submittedName>
</protein>
<name>A0A6A5URV7_9PLEO</name>
<reference evidence="1" key="1">
    <citation type="journal article" date="2020" name="Stud. Mycol.">
        <title>101 Dothideomycetes genomes: a test case for predicting lifestyles and emergence of pathogens.</title>
        <authorList>
            <person name="Haridas S."/>
            <person name="Albert R."/>
            <person name="Binder M."/>
            <person name="Bloem J."/>
            <person name="Labutti K."/>
            <person name="Salamov A."/>
            <person name="Andreopoulos B."/>
            <person name="Baker S."/>
            <person name="Barry K."/>
            <person name="Bills G."/>
            <person name="Bluhm B."/>
            <person name="Cannon C."/>
            <person name="Castanera R."/>
            <person name="Culley D."/>
            <person name="Daum C."/>
            <person name="Ezra D."/>
            <person name="Gonzalez J."/>
            <person name="Henrissat B."/>
            <person name="Kuo A."/>
            <person name="Liang C."/>
            <person name="Lipzen A."/>
            <person name="Lutzoni F."/>
            <person name="Magnuson J."/>
            <person name="Mondo S."/>
            <person name="Nolan M."/>
            <person name="Ohm R."/>
            <person name="Pangilinan J."/>
            <person name="Park H.-J."/>
            <person name="Ramirez L."/>
            <person name="Alfaro M."/>
            <person name="Sun H."/>
            <person name="Tritt A."/>
            <person name="Yoshinaga Y."/>
            <person name="Zwiers L.-H."/>
            <person name="Turgeon B."/>
            <person name="Goodwin S."/>
            <person name="Spatafora J."/>
            <person name="Crous P."/>
            <person name="Grigoriev I."/>
        </authorList>
    </citation>
    <scope>NUCLEOTIDE SEQUENCE</scope>
    <source>
        <strain evidence="1">CBS 107.79</strain>
    </source>
</reference>
<dbReference type="AlphaFoldDB" id="A0A6A5URV7"/>
<organism evidence="1 2">
    <name type="scientific">Bimuria novae-zelandiae CBS 107.79</name>
    <dbReference type="NCBI Taxonomy" id="1447943"/>
    <lineage>
        <taxon>Eukaryota</taxon>
        <taxon>Fungi</taxon>
        <taxon>Dikarya</taxon>
        <taxon>Ascomycota</taxon>
        <taxon>Pezizomycotina</taxon>
        <taxon>Dothideomycetes</taxon>
        <taxon>Pleosporomycetidae</taxon>
        <taxon>Pleosporales</taxon>
        <taxon>Massarineae</taxon>
        <taxon>Didymosphaeriaceae</taxon>
        <taxon>Bimuria</taxon>
    </lineage>
</organism>
<evidence type="ECO:0000313" key="2">
    <source>
        <dbReference type="Proteomes" id="UP000800036"/>
    </source>
</evidence>
<gene>
    <name evidence="1" type="ORF">BU23DRAFT_312824</name>
</gene>
<dbReference type="EMBL" id="ML976742">
    <property type="protein sequence ID" value="KAF1966699.1"/>
    <property type="molecule type" value="Genomic_DNA"/>
</dbReference>
<accession>A0A6A5URV7</accession>